<feature type="region of interest" description="Disordered" evidence="3">
    <location>
        <begin position="186"/>
        <end position="205"/>
    </location>
</feature>
<name>A0A8H4RVK8_9HELO</name>
<dbReference type="PANTHER" id="PTHR33365">
    <property type="entry name" value="YALI0B05434P"/>
    <property type="match status" value="1"/>
</dbReference>
<dbReference type="Pfam" id="PF11807">
    <property type="entry name" value="UstYa"/>
    <property type="match status" value="2"/>
</dbReference>
<evidence type="ECO:0000313" key="4">
    <source>
        <dbReference type="EMBL" id="KAF4635272.1"/>
    </source>
</evidence>
<evidence type="ECO:0000256" key="2">
    <source>
        <dbReference type="ARBA" id="ARBA00035112"/>
    </source>
</evidence>
<comment type="similarity">
    <text evidence="2">Belongs to the ustYa family.</text>
</comment>
<evidence type="ECO:0000256" key="1">
    <source>
        <dbReference type="ARBA" id="ARBA00004685"/>
    </source>
</evidence>
<protein>
    <submittedName>
        <fullName evidence="4">Uncharacterized protein</fullName>
    </submittedName>
</protein>
<comment type="pathway">
    <text evidence="1">Mycotoxin biosynthesis.</text>
</comment>
<dbReference type="PANTHER" id="PTHR33365:SF4">
    <property type="entry name" value="CYCLOCHLOROTINE BIOSYNTHESIS PROTEIN O"/>
    <property type="match status" value="1"/>
</dbReference>
<sequence>MQLLLCRSIFSIEGKYFDRYNQVQNLAPILEAIDEDDFQDVQFKYSLWYKSPFKGPSTPQVEDAWYSIMKYGEISVPASDILHISYNLTSVQFPPEIVQDHYSEIIPEAKVNKATIPELYERHYEYCVDYTRQYIRCKFDTTILPLNWVRTYQNPTPNGNTIHKCPNPGTLRPDVIIEDVVTPSLKEDLSDNDDPSAPPEIEEETKVRFLRDIGRTV</sequence>
<dbReference type="GO" id="GO:0043386">
    <property type="term" value="P:mycotoxin biosynthetic process"/>
    <property type="evidence" value="ECO:0007669"/>
    <property type="project" value="InterPro"/>
</dbReference>
<dbReference type="OrthoDB" id="3687641at2759"/>
<comment type="caution">
    <text evidence="4">The sequence shown here is derived from an EMBL/GenBank/DDBJ whole genome shotgun (WGS) entry which is preliminary data.</text>
</comment>
<dbReference type="Proteomes" id="UP000566819">
    <property type="component" value="Unassembled WGS sequence"/>
</dbReference>
<keyword evidence="5" id="KW-1185">Reference proteome</keyword>
<accession>A0A8H4RVK8</accession>
<evidence type="ECO:0000256" key="3">
    <source>
        <dbReference type="SAM" id="MobiDB-lite"/>
    </source>
</evidence>
<dbReference type="EMBL" id="JAAMPI010000130">
    <property type="protein sequence ID" value="KAF4635272.1"/>
    <property type="molecule type" value="Genomic_DNA"/>
</dbReference>
<organism evidence="4 5">
    <name type="scientific">Cudoniella acicularis</name>
    <dbReference type="NCBI Taxonomy" id="354080"/>
    <lineage>
        <taxon>Eukaryota</taxon>
        <taxon>Fungi</taxon>
        <taxon>Dikarya</taxon>
        <taxon>Ascomycota</taxon>
        <taxon>Pezizomycotina</taxon>
        <taxon>Leotiomycetes</taxon>
        <taxon>Helotiales</taxon>
        <taxon>Tricladiaceae</taxon>
        <taxon>Cudoniella</taxon>
    </lineage>
</organism>
<gene>
    <name evidence="4" type="ORF">G7Y89_g2820</name>
</gene>
<dbReference type="AlphaFoldDB" id="A0A8H4RVK8"/>
<dbReference type="InterPro" id="IPR021765">
    <property type="entry name" value="UstYa-like"/>
</dbReference>
<proteinExistence type="inferred from homology"/>
<reference evidence="4 5" key="1">
    <citation type="submission" date="2020-03" db="EMBL/GenBank/DDBJ databases">
        <title>Draft Genome Sequence of Cudoniella acicularis.</title>
        <authorList>
            <person name="Buettner E."/>
            <person name="Kellner H."/>
        </authorList>
    </citation>
    <scope>NUCLEOTIDE SEQUENCE [LARGE SCALE GENOMIC DNA]</scope>
    <source>
        <strain evidence="4 5">DSM 108380</strain>
    </source>
</reference>
<evidence type="ECO:0000313" key="5">
    <source>
        <dbReference type="Proteomes" id="UP000566819"/>
    </source>
</evidence>